<feature type="compositionally biased region" description="Polar residues" evidence="1">
    <location>
        <begin position="35"/>
        <end position="73"/>
    </location>
</feature>
<sequence>IIKRSYQPSFQFHLFLAPALSPSLKVYSRRPQPSFEPTNPVSISNSNTCTQSTPANSLPTPRMSRASSSTLIK</sequence>
<reference evidence="2 3" key="1">
    <citation type="journal article" date="2021" name="BMC Genomics">
        <title>Datura genome reveals duplications of psychoactive alkaloid biosynthetic genes and high mutation rate following tissue culture.</title>
        <authorList>
            <person name="Rajewski A."/>
            <person name="Carter-House D."/>
            <person name="Stajich J."/>
            <person name="Litt A."/>
        </authorList>
    </citation>
    <scope>NUCLEOTIDE SEQUENCE [LARGE SCALE GENOMIC DNA]</scope>
    <source>
        <strain evidence="2">AR-01</strain>
    </source>
</reference>
<accession>A0ABS8Y633</accession>
<comment type="caution">
    <text evidence="2">The sequence shown here is derived from an EMBL/GenBank/DDBJ whole genome shotgun (WGS) entry which is preliminary data.</text>
</comment>
<name>A0ABS8Y633_DATST</name>
<dbReference type="Proteomes" id="UP000823775">
    <property type="component" value="Unassembled WGS sequence"/>
</dbReference>
<proteinExistence type="predicted"/>
<feature type="non-terminal residue" evidence="2">
    <location>
        <position position="1"/>
    </location>
</feature>
<protein>
    <submittedName>
        <fullName evidence="2">Uncharacterized protein</fullName>
    </submittedName>
</protein>
<evidence type="ECO:0000313" key="2">
    <source>
        <dbReference type="EMBL" id="MCE5167111.1"/>
    </source>
</evidence>
<keyword evidence="3" id="KW-1185">Reference proteome</keyword>
<evidence type="ECO:0000256" key="1">
    <source>
        <dbReference type="SAM" id="MobiDB-lite"/>
    </source>
</evidence>
<feature type="region of interest" description="Disordered" evidence="1">
    <location>
        <begin position="27"/>
        <end position="73"/>
    </location>
</feature>
<dbReference type="EMBL" id="JACEIK010051429">
    <property type="protein sequence ID" value="MCE5167111.1"/>
    <property type="molecule type" value="Genomic_DNA"/>
</dbReference>
<gene>
    <name evidence="2" type="ORF">HAX54_037966</name>
</gene>
<organism evidence="2 3">
    <name type="scientific">Datura stramonium</name>
    <name type="common">Jimsonweed</name>
    <name type="synonym">Common thornapple</name>
    <dbReference type="NCBI Taxonomy" id="4076"/>
    <lineage>
        <taxon>Eukaryota</taxon>
        <taxon>Viridiplantae</taxon>
        <taxon>Streptophyta</taxon>
        <taxon>Embryophyta</taxon>
        <taxon>Tracheophyta</taxon>
        <taxon>Spermatophyta</taxon>
        <taxon>Magnoliopsida</taxon>
        <taxon>eudicotyledons</taxon>
        <taxon>Gunneridae</taxon>
        <taxon>Pentapetalae</taxon>
        <taxon>asterids</taxon>
        <taxon>lamiids</taxon>
        <taxon>Solanales</taxon>
        <taxon>Solanaceae</taxon>
        <taxon>Solanoideae</taxon>
        <taxon>Datureae</taxon>
        <taxon>Datura</taxon>
    </lineage>
</organism>
<evidence type="ECO:0000313" key="3">
    <source>
        <dbReference type="Proteomes" id="UP000823775"/>
    </source>
</evidence>